<gene>
    <name evidence="2" type="ORF">HPB51_014238</name>
</gene>
<dbReference type="AlphaFoldDB" id="A0A9J6D5B2"/>
<dbReference type="InterPro" id="IPR018497">
    <property type="entry name" value="Peptidase_M13_C"/>
</dbReference>
<dbReference type="Proteomes" id="UP000821866">
    <property type="component" value="Chromosome 9"/>
</dbReference>
<feature type="domain" description="Peptidase M13 C-terminal" evidence="1">
    <location>
        <begin position="49"/>
        <end position="129"/>
    </location>
</feature>
<dbReference type="PROSITE" id="PS51885">
    <property type="entry name" value="NEPRILYSIN"/>
    <property type="match status" value="1"/>
</dbReference>
<dbReference type="SUPFAM" id="SSF55486">
    <property type="entry name" value="Metalloproteases ('zincins'), catalytic domain"/>
    <property type="match status" value="1"/>
</dbReference>
<protein>
    <recommendedName>
        <fullName evidence="1">Peptidase M13 C-terminal domain-containing protein</fullName>
    </recommendedName>
</protein>
<sequence length="230" mass="25309">MYSAFSLNESSFISFFLKTYELSRLLSRRDEYAYALSPSLNFILPFFNYNYIKNNVSIAVAALSAPLYAVNGTTAMPYGGLGFSYAMAVVRAFDDTGIKIDRQGHNLSSEASWASVHWKHTVAATRSCLGTKSPTLFPEIPAIEVAYAAFQTALAQSNQLVQLGSAFTEEQVADTYHTFRACQLNSALPPNPNHTREEWEATLLGCSDLQAQRALVQRARLASVTNGVPE</sequence>
<dbReference type="GO" id="GO:0006508">
    <property type="term" value="P:proteolysis"/>
    <property type="evidence" value="ECO:0007669"/>
    <property type="project" value="InterPro"/>
</dbReference>
<dbReference type="InterPro" id="IPR000718">
    <property type="entry name" value="Peptidase_M13"/>
</dbReference>
<accession>A0A9J6D5B2</accession>
<dbReference type="Gene3D" id="3.40.390.10">
    <property type="entry name" value="Collagenase (Catalytic Domain)"/>
    <property type="match status" value="1"/>
</dbReference>
<dbReference type="EMBL" id="JABSTU010000011">
    <property type="protein sequence ID" value="KAH8009269.1"/>
    <property type="molecule type" value="Genomic_DNA"/>
</dbReference>
<comment type="caution">
    <text evidence="2">The sequence shown here is derived from an EMBL/GenBank/DDBJ whole genome shotgun (WGS) entry which is preliminary data.</text>
</comment>
<reference evidence="2" key="2">
    <citation type="submission" date="2021-09" db="EMBL/GenBank/DDBJ databases">
        <authorList>
            <person name="Jia N."/>
            <person name="Wang J."/>
            <person name="Shi W."/>
            <person name="Du L."/>
            <person name="Sun Y."/>
            <person name="Zhan W."/>
            <person name="Jiang J."/>
            <person name="Wang Q."/>
            <person name="Zhang B."/>
            <person name="Ji P."/>
            <person name="Sakyi L.B."/>
            <person name="Cui X."/>
            <person name="Yuan T."/>
            <person name="Jiang B."/>
            <person name="Yang W."/>
            <person name="Lam T.T.-Y."/>
            <person name="Chang Q."/>
            <person name="Ding S."/>
            <person name="Wang X."/>
            <person name="Zhu J."/>
            <person name="Ruan X."/>
            <person name="Zhao L."/>
            <person name="Wei J."/>
            <person name="Que T."/>
            <person name="Du C."/>
            <person name="Cheng J."/>
            <person name="Dai P."/>
            <person name="Han X."/>
            <person name="Huang E."/>
            <person name="Gao Y."/>
            <person name="Liu J."/>
            <person name="Shao H."/>
            <person name="Ye R."/>
            <person name="Li L."/>
            <person name="Wei W."/>
            <person name="Wang X."/>
            <person name="Wang C."/>
            <person name="Huo Q."/>
            <person name="Li W."/>
            <person name="Guo W."/>
            <person name="Chen H."/>
            <person name="Chen S."/>
            <person name="Zhou L."/>
            <person name="Zhou L."/>
            <person name="Ni X."/>
            <person name="Tian J."/>
            <person name="Zhou Y."/>
            <person name="Sheng Y."/>
            <person name="Liu T."/>
            <person name="Pan Y."/>
            <person name="Xia L."/>
            <person name="Li J."/>
            <person name="Zhao F."/>
            <person name="Cao W."/>
        </authorList>
    </citation>
    <scope>NUCLEOTIDE SEQUENCE</scope>
    <source>
        <strain evidence="2">Rmic-2018</strain>
        <tissue evidence="2">Larvae</tissue>
    </source>
</reference>
<dbReference type="InterPro" id="IPR024079">
    <property type="entry name" value="MetalloPept_cat_dom_sf"/>
</dbReference>
<evidence type="ECO:0000313" key="3">
    <source>
        <dbReference type="Proteomes" id="UP000821866"/>
    </source>
</evidence>
<evidence type="ECO:0000313" key="2">
    <source>
        <dbReference type="EMBL" id="KAH8009269.1"/>
    </source>
</evidence>
<keyword evidence="3" id="KW-1185">Reference proteome</keyword>
<organism evidence="2 3">
    <name type="scientific">Rhipicephalus microplus</name>
    <name type="common">Cattle tick</name>
    <name type="synonym">Boophilus microplus</name>
    <dbReference type="NCBI Taxonomy" id="6941"/>
    <lineage>
        <taxon>Eukaryota</taxon>
        <taxon>Metazoa</taxon>
        <taxon>Ecdysozoa</taxon>
        <taxon>Arthropoda</taxon>
        <taxon>Chelicerata</taxon>
        <taxon>Arachnida</taxon>
        <taxon>Acari</taxon>
        <taxon>Parasitiformes</taxon>
        <taxon>Ixodida</taxon>
        <taxon>Ixodoidea</taxon>
        <taxon>Ixodidae</taxon>
        <taxon>Rhipicephalinae</taxon>
        <taxon>Rhipicephalus</taxon>
        <taxon>Boophilus</taxon>
    </lineage>
</organism>
<dbReference type="Pfam" id="PF01431">
    <property type="entry name" value="Peptidase_M13"/>
    <property type="match status" value="1"/>
</dbReference>
<evidence type="ECO:0000259" key="1">
    <source>
        <dbReference type="Pfam" id="PF01431"/>
    </source>
</evidence>
<dbReference type="GO" id="GO:0004222">
    <property type="term" value="F:metalloendopeptidase activity"/>
    <property type="evidence" value="ECO:0007669"/>
    <property type="project" value="InterPro"/>
</dbReference>
<name>A0A9J6D5B2_RHIMP</name>
<reference evidence="2" key="1">
    <citation type="journal article" date="2020" name="Cell">
        <title>Large-Scale Comparative Analyses of Tick Genomes Elucidate Their Genetic Diversity and Vector Capacities.</title>
        <authorList>
            <consortium name="Tick Genome and Microbiome Consortium (TIGMIC)"/>
            <person name="Jia N."/>
            <person name="Wang J."/>
            <person name="Shi W."/>
            <person name="Du L."/>
            <person name="Sun Y."/>
            <person name="Zhan W."/>
            <person name="Jiang J.F."/>
            <person name="Wang Q."/>
            <person name="Zhang B."/>
            <person name="Ji P."/>
            <person name="Bell-Sakyi L."/>
            <person name="Cui X.M."/>
            <person name="Yuan T.T."/>
            <person name="Jiang B.G."/>
            <person name="Yang W.F."/>
            <person name="Lam T.T."/>
            <person name="Chang Q.C."/>
            <person name="Ding S.J."/>
            <person name="Wang X.J."/>
            <person name="Zhu J.G."/>
            <person name="Ruan X.D."/>
            <person name="Zhao L."/>
            <person name="Wei J.T."/>
            <person name="Ye R.Z."/>
            <person name="Que T.C."/>
            <person name="Du C.H."/>
            <person name="Zhou Y.H."/>
            <person name="Cheng J.X."/>
            <person name="Dai P.F."/>
            <person name="Guo W.B."/>
            <person name="Han X.H."/>
            <person name="Huang E.J."/>
            <person name="Li L.F."/>
            <person name="Wei W."/>
            <person name="Gao Y.C."/>
            <person name="Liu J.Z."/>
            <person name="Shao H.Z."/>
            <person name="Wang X."/>
            <person name="Wang C.C."/>
            <person name="Yang T.C."/>
            <person name="Huo Q.B."/>
            <person name="Li W."/>
            <person name="Chen H.Y."/>
            <person name="Chen S.E."/>
            <person name="Zhou L.G."/>
            <person name="Ni X.B."/>
            <person name="Tian J.H."/>
            <person name="Sheng Y."/>
            <person name="Liu T."/>
            <person name="Pan Y.S."/>
            <person name="Xia L.Y."/>
            <person name="Li J."/>
            <person name="Zhao F."/>
            <person name="Cao W.C."/>
        </authorList>
    </citation>
    <scope>NUCLEOTIDE SEQUENCE</scope>
    <source>
        <strain evidence="2">Rmic-2018</strain>
    </source>
</reference>
<proteinExistence type="predicted"/>